<evidence type="ECO:0000313" key="2">
    <source>
        <dbReference type="Proteomes" id="UP000265520"/>
    </source>
</evidence>
<dbReference type="PANTHER" id="PTHR43694:SF1">
    <property type="entry name" value="RIBONUCLEASE J"/>
    <property type="match status" value="1"/>
</dbReference>
<evidence type="ECO:0000313" key="1">
    <source>
        <dbReference type="EMBL" id="MCI09709.1"/>
    </source>
</evidence>
<dbReference type="Proteomes" id="UP000265520">
    <property type="component" value="Unassembled WGS sequence"/>
</dbReference>
<proteinExistence type="predicted"/>
<reference evidence="1 2" key="1">
    <citation type="journal article" date="2018" name="Front. Plant Sci.">
        <title>Red Clover (Trifolium pratense) and Zigzag Clover (T. medium) - A Picture of Genomic Similarities and Differences.</title>
        <authorList>
            <person name="Dluhosova J."/>
            <person name="Istvanek J."/>
            <person name="Nedelnik J."/>
            <person name="Repkova J."/>
        </authorList>
    </citation>
    <scope>NUCLEOTIDE SEQUENCE [LARGE SCALE GENOMIC DNA]</scope>
    <source>
        <strain evidence="2">cv. 10/8</strain>
        <tissue evidence="1">Leaf</tissue>
    </source>
</reference>
<protein>
    <submittedName>
        <fullName evidence="1">Ribonuclease J</fullName>
    </submittedName>
</protein>
<sequence length="85" mass="9426">MVRKYSGKRPEVIAIATENPGAVFADEINKKLSGKSHVGPGIPTLRKKVDEHRKENQSTKLQTRVGSCEAFGQDIRGLLTRSHKK</sequence>
<accession>A0A392PE07</accession>
<dbReference type="PANTHER" id="PTHR43694">
    <property type="entry name" value="RIBONUCLEASE J"/>
    <property type="match status" value="1"/>
</dbReference>
<dbReference type="AlphaFoldDB" id="A0A392PE07"/>
<gene>
    <name evidence="1" type="ORF">A2U01_0030798</name>
</gene>
<dbReference type="EMBL" id="LXQA010073606">
    <property type="protein sequence ID" value="MCI09709.1"/>
    <property type="molecule type" value="Genomic_DNA"/>
</dbReference>
<feature type="non-terminal residue" evidence="1">
    <location>
        <position position="85"/>
    </location>
</feature>
<organism evidence="1 2">
    <name type="scientific">Trifolium medium</name>
    <dbReference type="NCBI Taxonomy" id="97028"/>
    <lineage>
        <taxon>Eukaryota</taxon>
        <taxon>Viridiplantae</taxon>
        <taxon>Streptophyta</taxon>
        <taxon>Embryophyta</taxon>
        <taxon>Tracheophyta</taxon>
        <taxon>Spermatophyta</taxon>
        <taxon>Magnoliopsida</taxon>
        <taxon>eudicotyledons</taxon>
        <taxon>Gunneridae</taxon>
        <taxon>Pentapetalae</taxon>
        <taxon>rosids</taxon>
        <taxon>fabids</taxon>
        <taxon>Fabales</taxon>
        <taxon>Fabaceae</taxon>
        <taxon>Papilionoideae</taxon>
        <taxon>50 kb inversion clade</taxon>
        <taxon>NPAAA clade</taxon>
        <taxon>Hologalegina</taxon>
        <taxon>IRL clade</taxon>
        <taxon>Trifolieae</taxon>
        <taxon>Trifolium</taxon>
    </lineage>
</organism>
<keyword evidence="2" id="KW-1185">Reference proteome</keyword>
<name>A0A392PE07_9FABA</name>
<comment type="caution">
    <text evidence="1">The sequence shown here is derived from an EMBL/GenBank/DDBJ whole genome shotgun (WGS) entry which is preliminary data.</text>
</comment>